<keyword evidence="4" id="KW-1185">Reference proteome</keyword>
<keyword evidence="2" id="KW-0472">Membrane</keyword>
<organism evidence="3 4">
    <name type="scientific">Dyella flava</name>
    <dbReference type="NCBI Taxonomy" id="1920170"/>
    <lineage>
        <taxon>Bacteria</taxon>
        <taxon>Pseudomonadati</taxon>
        <taxon>Pseudomonadota</taxon>
        <taxon>Gammaproteobacteria</taxon>
        <taxon>Lysobacterales</taxon>
        <taxon>Rhodanobacteraceae</taxon>
        <taxon>Dyella</taxon>
    </lineage>
</organism>
<reference evidence="3" key="1">
    <citation type="submission" date="2020-10" db="EMBL/GenBank/DDBJ databases">
        <title>Phylogeny of dyella-like bacteria.</title>
        <authorList>
            <person name="Fu J."/>
        </authorList>
    </citation>
    <scope>NUCLEOTIDE SEQUENCE</scope>
    <source>
        <strain evidence="3">DHOC52</strain>
    </source>
</reference>
<gene>
    <name evidence="3" type="ORF">ISP19_14145</name>
</gene>
<sequence length="121" mass="12749">MNVMYRIVQNTAAGQWTVASEWTNNKKATLLMGLVATAALGFIATGSVAFAQANANGAPQAHNTTEITHLNNRVPANETDTTPLPSQTGNNTAGQVQQDTTRARTLTAWPIALLSAAPSMQ</sequence>
<accession>A0ABS2K5S4</accession>
<comment type="caution">
    <text evidence="3">The sequence shown here is derived from an EMBL/GenBank/DDBJ whole genome shotgun (WGS) entry which is preliminary data.</text>
</comment>
<evidence type="ECO:0000313" key="4">
    <source>
        <dbReference type="Proteomes" id="UP001430149"/>
    </source>
</evidence>
<evidence type="ECO:0000256" key="1">
    <source>
        <dbReference type="SAM" id="MobiDB-lite"/>
    </source>
</evidence>
<evidence type="ECO:0008006" key="5">
    <source>
        <dbReference type="Google" id="ProtNLM"/>
    </source>
</evidence>
<feature type="compositionally biased region" description="Polar residues" evidence="1">
    <location>
        <begin position="78"/>
        <end position="98"/>
    </location>
</feature>
<evidence type="ECO:0000256" key="2">
    <source>
        <dbReference type="SAM" id="Phobius"/>
    </source>
</evidence>
<feature type="region of interest" description="Disordered" evidence="1">
    <location>
        <begin position="72"/>
        <end position="98"/>
    </location>
</feature>
<dbReference type="Proteomes" id="UP001430149">
    <property type="component" value="Unassembled WGS sequence"/>
</dbReference>
<proteinExistence type="predicted"/>
<evidence type="ECO:0000313" key="3">
    <source>
        <dbReference type="EMBL" id="MBM7126519.1"/>
    </source>
</evidence>
<dbReference type="RefSeq" id="WP_204683066.1">
    <property type="nucleotide sequence ID" value="NZ_BSNR01000004.1"/>
</dbReference>
<name>A0ABS2K5S4_9GAMM</name>
<protein>
    <recommendedName>
        <fullName evidence="5">Extended Signal Peptide of Type V secretion system</fullName>
    </recommendedName>
</protein>
<feature type="transmembrane region" description="Helical" evidence="2">
    <location>
        <begin position="30"/>
        <end position="51"/>
    </location>
</feature>
<keyword evidence="2" id="KW-0812">Transmembrane</keyword>
<keyword evidence="2" id="KW-1133">Transmembrane helix</keyword>
<dbReference type="EMBL" id="JADIKE010000037">
    <property type="protein sequence ID" value="MBM7126519.1"/>
    <property type="molecule type" value="Genomic_DNA"/>
</dbReference>